<evidence type="ECO:0000313" key="7">
    <source>
        <dbReference type="Proteomes" id="UP001189624"/>
    </source>
</evidence>
<evidence type="ECO:0000256" key="4">
    <source>
        <dbReference type="SAM" id="MobiDB-lite"/>
    </source>
</evidence>
<dbReference type="InterPro" id="IPR000048">
    <property type="entry name" value="IQ_motif_EF-hand-BS"/>
</dbReference>
<feature type="compositionally biased region" description="Polar residues" evidence="4">
    <location>
        <begin position="376"/>
        <end position="386"/>
    </location>
</feature>
<dbReference type="PROSITE" id="PS50096">
    <property type="entry name" value="IQ"/>
    <property type="match status" value="2"/>
</dbReference>
<dbReference type="CDD" id="cd23767">
    <property type="entry name" value="IQCD"/>
    <property type="match status" value="1"/>
</dbReference>
<gene>
    <name evidence="6" type="ORF">AYBTSS11_LOCUS7811</name>
</gene>
<evidence type="ECO:0000256" key="1">
    <source>
        <dbReference type="ARBA" id="ARBA00022860"/>
    </source>
</evidence>
<keyword evidence="1" id="KW-0112">Calmodulin-binding</keyword>
<comment type="subunit">
    <text evidence="3">Binds to multiple calmodulin (CaM) in the presence of Ca(2+) and CaM-like proteins.</text>
</comment>
<dbReference type="InterPro" id="IPR025064">
    <property type="entry name" value="DUF4005"/>
</dbReference>
<dbReference type="Pfam" id="PF00612">
    <property type="entry name" value="IQ"/>
    <property type="match status" value="2"/>
</dbReference>
<feature type="compositionally biased region" description="Polar residues" evidence="4">
    <location>
        <begin position="333"/>
        <end position="348"/>
    </location>
</feature>
<dbReference type="GO" id="GO:0005516">
    <property type="term" value="F:calmodulin binding"/>
    <property type="evidence" value="ECO:0007669"/>
    <property type="project" value="UniProtKB-KW"/>
</dbReference>
<evidence type="ECO:0000256" key="3">
    <source>
        <dbReference type="ARBA" id="ARBA00024378"/>
    </source>
</evidence>
<dbReference type="AlphaFoldDB" id="A0AA86VX60"/>
<name>A0AA86VX60_9FABA</name>
<dbReference type="Gramene" id="rna-AYBTSS11_LOCUS7811">
    <property type="protein sequence ID" value="CAJ1937069.1"/>
    <property type="gene ID" value="gene-AYBTSS11_LOCUS7811"/>
</dbReference>
<sequence length="587" mass="65375">MLTRLQNGTIIINSDVFSGVLFSSGSLQSAQYWKPSTANYIFIGSASTGLHAEKEYALFLFTCEESTDSYLSAEEVDLWYREWLHETRVCQMFWDTEVSFFSEDTSLHKVAGTDEDRDFTMGLFLFECFTSPFPLSLSKDRDSIFLTHPMGRAIRWLKGLFGIKTDRESKDNSKPSTTWCHSDRDPKGLCHNPTTIPPNISPAEAAWLQSFYSETEKEQNKHAIAVAAATAAAADAAVAAAQAAVAVVRLTSHGNSRDTMCGGGQERLAVVKIQTVFRGYLARKALRALKGLVKLQALVRGYLVRKLAAATLHSMQALIRAQATVRSKKSRGLMSTKNEAHGFQTQARRSMERFDDIKSEYIAPIHSRRLSSSFDATMNNANNSGDGSPKIVEVDTGRPKSRSRRSNTSISDFGDDPSFQTLPSPLPFTHLSIPNHRTFHDSEWGLTGEEYRFSTAQSTPRFTPNSCSCGSLIVAPTTPKSVCTENFFYEQYHNFPNYMANTQSFKAKLRSHSAPKQRPDPAPRKRLTLNEMMGSRSSLSGARMQRSCSQIQEAINFKNAVMSKLQKSTEFGRETPPTFPTRGGGDW</sequence>
<evidence type="ECO:0000256" key="2">
    <source>
        <dbReference type="ARBA" id="ARBA00024341"/>
    </source>
</evidence>
<evidence type="ECO:0000259" key="5">
    <source>
        <dbReference type="Pfam" id="PF13178"/>
    </source>
</evidence>
<dbReference type="EMBL" id="OY731400">
    <property type="protein sequence ID" value="CAJ1937069.1"/>
    <property type="molecule type" value="Genomic_DNA"/>
</dbReference>
<keyword evidence="7" id="KW-1185">Reference proteome</keyword>
<organism evidence="6 7">
    <name type="scientific">Sphenostylis stenocarpa</name>
    <dbReference type="NCBI Taxonomy" id="92480"/>
    <lineage>
        <taxon>Eukaryota</taxon>
        <taxon>Viridiplantae</taxon>
        <taxon>Streptophyta</taxon>
        <taxon>Embryophyta</taxon>
        <taxon>Tracheophyta</taxon>
        <taxon>Spermatophyta</taxon>
        <taxon>Magnoliopsida</taxon>
        <taxon>eudicotyledons</taxon>
        <taxon>Gunneridae</taxon>
        <taxon>Pentapetalae</taxon>
        <taxon>rosids</taxon>
        <taxon>fabids</taxon>
        <taxon>Fabales</taxon>
        <taxon>Fabaceae</taxon>
        <taxon>Papilionoideae</taxon>
        <taxon>50 kb inversion clade</taxon>
        <taxon>NPAAA clade</taxon>
        <taxon>indigoferoid/millettioid clade</taxon>
        <taxon>Phaseoleae</taxon>
        <taxon>Sphenostylis</taxon>
    </lineage>
</organism>
<reference evidence="6" key="1">
    <citation type="submission" date="2023-10" db="EMBL/GenBank/DDBJ databases">
        <authorList>
            <person name="Domelevo Entfellner J.-B."/>
        </authorList>
    </citation>
    <scope>NUCLEOTIDE SEQUENCE</scope>
</reference>
<proteinExistence type="inferred from homology"/>
<protein>
    <recommendedName>
        <fullName evidence="5">DUF4005 domain-containing protein</fullName>
    </recommendedName>
</protein>
<dbReference type="Gene3D" id="1.20.5.190">
    <property type="match status" value="1"/>
</dbReference>
<dbReference type="PANTHER" id="PTHR32295">
    <property type="entry name" value="IQ-DOMAIN 5-RELATED"/>
    <property type="match status" value="1"/>
</dbReference>
<evidence type="ECO:0000313" key="6">
    <source>
        <dbReference type="EMBL" id="CAJ1937069.1"/>
    </source>
</evidence>
<dbReference type="PANTHER" id="PTHR32295:SF10">
    <property type="entry name" value="PROTEIN IQ-DOMAIN 25"/>
    <property type="match status" value="1"/>
</dbReference>
<dbReference type="SMART" id="SM00015">
    <property type="entry name" value="IQ"/>
    <property type="match status" value="2"/>
</dbReference>
<dbReference type="Pfam" id="PF13178">
    <property type="entry name" value="DUF4005"/>
    <property type="match status" value="1"/>
</dbReference>
<feature type="region of interest" description="Disordered" evidence="4">
    <location>
        <begin position="376"/>
        <end position="419"/>
    </location>
</feature>
<dbReference type="Proteomes" id="UP001189624">
    <property type="component" value="Chromosome 3"/>
</dbReference>
<feature type="region of interest" description="Disordered" evidence="4">
    <location>
        <begin position="329"/>
        <end position="349"/>
    </location>
</feature>
<feature type="domain" description="DUF4005" evidence="5">
    <location>
        <begin position="475"/>
        <end position="543"/>
    </location>
</feature>
<accession>A0AA86VX60</accession>
<comment type="similarity">
    <text evidence="2">Belongs to the IQD family.</text>
</comment>